<accession>A0ABD1LDI3</accession>
<keyword evidence="2" id="KW-1185">Reference proteome</keyword>
<protein>
    <submittedName>
        <fullName evidence="1">Uncharacterized protein</fullName>
    </submittedName>
</protein>
<evidence type="ECO:0000313" key="2">
    <source>
        <dbReference type="Proteomes" id="UP001603857"/>
    </source>
</evidence>
<gene>
    <name evidence="1" type="ORF">Fmac_025910</name>
</gene>
<name>A0ABD1LDI3_9FABA</name>
<comment type="caution">
    <text evidence="1">The sequence shown here is derived from an EMBL/GenBank/DDBJ whole genome shotgun (WGS) entry which is preliminary data.</text>
</comment>
<proteinExistence type="predicted"/>
<dbReference type="Proteomes" id="UP001603857">
    <property type="component" value="Unassembled WGS sequence"/>
</dbReference>
<evidence type="ECO:0000313" key="1">
    <source>
        <dbReference type="EMBL" id="KAL2321531.1"/>
    </source>
</evidence>
<reference evidence="1 2" key="1">
    <citation type="submission" date="2024-08" db="EMBL/GenBank/DDBJ databases">
        <title>Insights into the chromosomal genome structure of Flemingia macrophylla.</title>
        <authorList>
            <person name="Ding Y."/>
            <person name="Zhao Y."/>
            <person name="Bi W."/>
            <person name="Wu M."/>
            <person name="Zhao G."/>
            <person name="Gong Y."/>
            <person name="Li W."/>
            <person name="Zhang P."/>
        </authorList>
    </citation>
    <scope>NUCLEOTIDE SEQUENCE [LARGE SCALE GENOMIC DNA]</scope>
    <source>
        <strain evidence="1">DYQJB</strain>
        <tissue evidence="1">Leaf</tissue>
    </source>
</reference>
<dbReference type="EMBL" id="JBGMDY010000009">
    <property type="protein sequence ID" value="KAL2321531.1"/>
    <property type="molecule type" value="Genomic_DNA"/>
</dbReference>
<organism evidence="1 2">
    <name type="scientific">Flemingia macrophylla</name>
    <dbReference type="NCBI Taxonomy" id="520843"/>
    <lineage>
        <taxon>Eukaryota</taxon>
        <taxon>Viridiplantae</taxon>
        <taxon>Streptophyta</taxon>
        <taxon>Embryophyta</taxon>
        <taxon>Tracheophyta</taxon>
        <taxon>Spermatophyta</taxon>
        <taxon>Magnoliopsida</taxon>
        <taxon>eudicotyledons</taxon>
        <taxon>Gunneridae</taxon>
        <taxon>Pentapetalae</taxon>
        <taxon>rosids</taxon>
        <taxon>fabids</taxon>
        <taxon>Fabales</taxon>
        <taxon>Fabaceae</taxon>
        <taxon>Papilionoideae</taxon>
        <taxon>50 kb inversion clade</taxon>
        <taxon>NPAAA clade</taxon>
        <taxon>indigoferoid/millettioid clade</taxon>
        <taxon>Phaseoleae</taxon>
        <taxon>Flemingia</taxon>
    </lineage>
</organism>
<dbReference type="AlphaFoldDB" id="A0ABD1LDI3"/>
<sequence>MDDFVFTPSEAYQQLPPDAIVALPPPTYKRLIYPHPVIKQQPWTPPQATCQHILPLRTQPTPSPSPPRRKHKYSPGHPLSLIHPLLLPFPNKQAGSSGITVAEKADTLMVRGYRWKSPCKVYHFSDSSAAFLRYERREIDFDQAWQSVTDTWYKPHVYDWCKDLPPWHPGLPLPWDSPVSTVAPEVPSVSEAPSSAPVDAMPISVAPSSLLSPRLLLLKWSLWMLSINSKVTLMQNSTSSTLCLPHLYHPAIRPLLDVDKGGEIYRILGSDMLTKVNASDTSPDEADVHHWTKPDIFRRSLNLNPSSSHPFISDNLDLNNIRASLMNKIAFKMEKFARFMGVPLKVTTIGGHRESVITLLRRLRLRIVTVVEEEADLVMGMEGFEFVEGLMSV</sequence>